<keyword evidence="2" id="KW-1185">Reference proteome</keyword>
<name>A0A4R1F3Z6_9NOCA</name>
<accession>A0A4R1F3Z6</accession>
<proteinExistence type="predicted"/>
<dbReference type="RefSeq" id="WP_067460378.1">
    <property type="nucleotide sequence ID" value="NZ_SMFR01000013.1"/>
</dbReference>
<dbReference type="OrthoDB" id="4571431at2"/>
<dbReference type="AlphaFoldDB" id="A0A4R1F3Z6"/>
<reference evidence="1 2" key="1">
    <citation type="submission" date="2019-03" db="EMBL/GenBank/DDBJ databases">
        <title>Genomic Encyclopedia of Type Strains, Phase IV (KMG-IV): sequencing the most valuable type-strain genomes for metagenomic binning, comparative biology and taxonomic classification.</title>
        <authorList>
            <person name="Goeker M."/>
        </authorList>
    </citation>
    <scope>NUCLEOTIDE SEQUENCE [LARGE SCALE GENOMIC DNA]</scope>
    <source>
        <strain evidence="1 2">DSM 44684</strain>
    </source>
</reference>
<dbReference type="EMBL" id="SMFR01000013">
    <property type="protein sequence ID" value="TCJ88090.1"/>
    <property type="molecule type" value="Genomic_DNA"/>
</dbReference>
<organism evidence="1 2">
    <name type="scientific">Nocardia alba</name>
    <dbReference type="NCBI Taxonomy" id="225051"/>
    <lineage>
        <taxon>Bacteria</taxon>
        <taxon>Bacillati</taxon>
        <taxon>Actinomycetota</taxon>
        <taxon>Actinomycetes</taxon>
        <taxon>Mycobacteriales</taxon>
        <taxon>Nocardiaceae</taxon>
        <taxon>Nocardia</taxon>
    </lineage>
</organism>
<gene>
    <name evidence="1" type="ORF">DFR71_6632</name>
</gene>
<comment type="caution">
    <text evidence="1">The sequence shown here is derived from an EMBL/GenBank/DDBJ whole genome shotgun (WGS) entry which is preliminary data.</text>
</comment>
<sequence>MPVDPTRTRPVEDLDLADRSAQIRQARAEGDQPPAGRLLGLPELADGDVWVDIAGVEAITGIPSRTVTGWMARGGPKKAPFPAPHRILYRLYWPLSVLEQWHQDYTRGT</sequence>
<evidence type="ECO:0008006" key="3">
    <source>
        <dbReference type="Google" id="ProtNLM"/>
    </source>
</evidence>
<evidence type="ECO:0000313" key="2">
    <source>
        <dbReference type="Proteomes" id="UP000294856"/>
    </source>
</evidence>
<dbReference type="Proteomes" id="UP000294856">
    <property type="component" value="Unassembled WGS sequence"/>
</dbReference>
<protein>
    <recommendedName>
        <fullName evidence="3">AlpA family transcriptional regulator</fullName>
    </recommendedName>
</protein>
<evidence type="ECO:0000313" key="1">
    <source>
        <dbReference type="EMBL" id="TCJ88090.1"/>
    </source>
</evidence>